<comment type="caution">
    <text evidence="1">The sequence shown here is derived from an EMBL/GenBank/DDBJ whole genome shotgun (WGS) entry which is preliminary data.</text>
</comment>
<evidence type="ECO:0000313" key="1">
    <source>
        <dbReference type="EMBL" id="EFT82806.1"/>
    </source>
</evidence>
<gene>
    <name evidence="1" type="ORF">HMPREF0620_1491</name>
</gene>
<dbReference type="AlphaFoldDB" id="E6K218"/>
<sequence length="43" mass="4972">MRKLFSSDSPILAENKQAAGWKWILTSLFSTRRSWGNLTSWEA</sequence>
<organism evidence="1 2">
    <name type="scientific">Parascardovia denticolens DSM 10105 = JCM 12538</name>
    <dbReference type="NCBI Taxonomy" id="864564"/>
    <lineage>
        <taxon>Bacteria</taxon>
        <taxon>Bacillati</taxon>
        <taxon>Actinomycetota</taxon>
        <taxon>Actinomycetes</taxon>
        <taxon>Bifidobacteriales</taxon>
        <taxon>Bifidobacteriaceae</taxon>
        <taxon>Parascardovia</taxon>
    </lineage>
</organism>
<protein>
    <submittedName>
        <fullName evidence="1">Uncharacterized protein</fullName>
    </submittedName>
</protein>
<proteinExistence type="predicted"/>
<dbReference type="Proteomes" id="UP000004946">
    <property type="component" value="Chromosome"/>
</dbReference>
<evidence type="ECO:0000313" key="2">
    <source>
        <dbReference type="Proteomes" id="UP000004946"/>
    </source>
</evidence>
<accession>E6K218</accession>
<keyword evidence="2" id="KW-1185">Reference proteome</keyword>
<name>E6K218_PARDN</name>
<reference evidence="1 2" key="1">
    <citation type="submission" date="2010-12" db="EMBL/GenBank/DDBJ databases">
        <authorList>
            <person name="Muzny D."/>
            <person name="Qin X."/>
            <person name="Buhay C."/>
            <person name="Dugan-Rocha S."/>
            <person name="Ding Y."/>
            <person name="Chen G."/>
            <person name="Hawes A."/>
            <person name="Holder M."/>
            <person name="Jhangiani S."/>
            <person name="Johnson A."/>
            <person name="Khan Z."/>
            <person name="Li Z."/>
            <person name="Liu W."/>
            <person name="Liu X."/>
            <person name="Perez L."/>
            <person name="Shen H."/>
            <person name="Wang Q."/>
            <person name="Watt J."/>
            <person name="Xi L."/>
            <person name="Xin Y."/>
            <person name="Zhou J."/>
            <person name="Deng J."/>
            <person name="Jiang H."/>
            <person name="Liu Y."/>
            <person name="Qu J."/>
            <person name="Song X.-Z."/>
            <person name="Zhang L."/>
            <person name="Villasana D."/>
            <person name="Johnson A."/>
            <person name="Liu J."/>
            <person name="Liyanage D."/>
            <person name="Lorensuhewa L."/>
            <person name="Robinson T."/>
            <person name="Song A."/>
            <person name="Song B.-B."/>
            <person name="Dinh H."/>
            <person name="Thornton R."/>
            <person name="Coyle M."/>
            <person name="Francisco L."/>
            <person name="Jackson L."/>
            <person name="Javaid M."/>
            <person name="Korchina V."/>
            <person name="Kovar C."/>
            <person name="Mata R."/>
            <person name="Mathew T."/>
            <person name="Ngo R."/>
            <person name="Nguyen L."/>
            <person name="Nguyen N."/>
            <person name="Okwuonu G."/>
            <person name="Ongeri F."/>
            <person name="Pham C."/>
            <person name="Simmons D."/>
            <person name="Wilczek-Boney K."/>
            <person name="Hale W."/>
            <person name="Jakkamsetti A."/>
            <person name="Pham P."/>
            <person name="Ruth R."/>
            <person name="San Lucas F."/>
            <person name="Warren J."/>
            <person name="Zhang J."/>
            <person name="Zhao Z."/>
            <person name="Zhou C."/>
            <person name="Zhu D."/>
            <person name="Lee S."/>
            <person name="Bess C."/>
            <person name="Blankenburg K."/>
            <person name="Forbes L."/>
            <person name="Fu Q."/>
            <person name="Gubbala S."/>
            <person name="Hirani K."/>
            <person name="Jayaseelan J.C."/>
            <person name="Lara F."/>
            <person name="Munidasa M."/>
            <person name="Palculict T."/>
            <person name="Patil S."/>
            <person name="Pu L.-L."/>
            <person name="Saada N."/>
            <person name="Tang L."/>
            <person name="Weissenberger G."/>
            <person name="Zhu Y."/>
            <person name="Hemphill L."/>
            <person name="Shang Y."/>
            <person name="Youmans B."/>
            <person name="Ayvaz T."/>
            <person name="Ross M."/>
            <person name="Santibanez J."/>
            <person name="Aqrawi P."/>
            <person name="Gross S."/>
            <person name="Joshi V."/>
            <person name="Fowler G."/>
            <person name="Nazareth L."/>
            <person name="Reid J."/>
            <person name="Worley K."/>
            <person name="Petrosino J."/>
            <person name="Highlander S."/>
            <person name="Gibbs R."/>
        </authorList>
    </citation>
    <scope>NUCLEOTIDE SEQUENCE [LARGE SCALE GENOMIC DNA]</scope>
    <source>
        <strain evidence="1 2">DSM 10105</strain>
    </source>
</reference>
<dbReference type="HOGENOM" id="CLU_3237138_0_0_11"/>
<dbReference type="EMBL" id="AEON01000002">
    <property type="protein sequence ID" value="EFT82806.1"/>
    <property type="molecule type" value="Genomic_DNA"/>
</dbReference>